<reference evidence="2" key="1">
    <citation type="journal article" date="2018" name="Nat. Microbiol.">
        <title>Leveraging single-cell genomics to expand the fungal tree of life.</title>
        <authorList>
            <person name="Ahrendt S.R."/>
            <person name="Quandt C.A."/>
            <person name="Ciobanu D."/>
            <person name="Clum A."/>
            <person name="Salamov A."/>
            <person name="Andreopoulos B."/>
            <person name="Cheng J.F."/>
            <person name="Woyke T."/>
            <person name="Pelin A."/>
            <person name="Henrissat B."/>
            <person name="Reynolds N.K."/>
            <person name="Benny G.L."/>
            <person name="Smith M.E."/>
            <person name="James T.Y."/>
            <person name="Grigoriev I.V."/>
        </authorList>
    </citation>
    <scope>NUCLEOTIDE SEQUENCE [LARGE SCALE GENOMIC DNA]</scope>
    <source>
        <strain evidence="2">CSF55</strain>
    </source>
</reference>
<dbReference type="AlphaFoldDB" id="A0A4P9YAU0"/>
<sequence>MAILADSWVKVADFPLLGLNSIMSFQPSVVDFSANNSWFVGEAVRSAYDYLLDEMILDKFIDLGRTRMPCEQDIVWDEIMVRIERKKADKRSAERETAVA</sequence>
<dbReference type="Proteomes" id="UP000281549">
    <property type="component" value="Unassembled WGS sequence"/>
</dbReference>
<dbReference type="EMBL" id="ML006683">
    <property type="protein sequence ID" value="RKP16316.1"/>
    <property type="molecule type" value="Genomic_DNA"/>
</dbReference>
<organism evidence="1 2">
    <name type="scientific">Rozella allomycis (strain CSF55)</name>
    <dbReference type="NCBI Taxonomy" id="988480"/>
    <lineage>
        <taxon>Eukaryota</taxon>
        <taxon>Fungi</taxon>
        <taxon>Fungi incertae sedis</taxon>
        <taxon>Cryptomycota</taxon>
        <taxon>Cryptomycota incertae sedis</taxon>
        <taxon>Rozella</taxon>
    </lineage>
</organism>
<gene>
    <name evidence="1" type="ORF">ROZALSC1DRAFT_25415</name>
</gene>
<evidence type="ECO:0000313" key="1">
    <source>
        <dbReference type="EMBL" id="RKP16316.1"/>
    </source>
</evidence>
<evidence type="ECO:0000313" key="2">
    <source>
        <dbReference type="Proteomes" id="UP000281549"/>
    </source>
</evidence>
<proteinExistence type="predicted"/>
<protein>
    <submittedName>
        <fullName evidence="1">Uncharacterized protein</fullName>
    </submittedName>
</protein>
<name>A0A4P9YAU0_ROZAC</name>
<accession>A0A4P9YAU0</accession>